<dbReference type="OrthoDB" id="5625063at2"/>
<sequence>MKLSFAQLHCFFFKKRYLLPYLNKITLFALLSIAAPQVLSAANIDKDSDGDGLTDLQEEKLGTEAYLADTDGDGINDGIEVGDNVNKPLDSDNDNRIDALDYDDDNDGLPTFLESKNDTDKDGIVDYLDPDSDNDGLADGVEAGFLNQDKNLDGIDDAFDASRPGAVDKNGDGINDNLKLPDYNNDGIADYLDPNYKKQNAVVSNATKPAGTSKPTNKTIVESTSKALSESSEKNNKELVAASPKTEASEVVPNNKKTLSESTGTKEKSKVVVLPKKIQKQKVEVNRYTDTDNDGLLDSQELILGTDIMKRDTDGDKVSDAIEVGMDINSPQDSDRDGIIDALDEDDDNDGILTKFEDINNDGTAINDDTDQDGVPNYLDGNDDGDSRLTKEEGGTKDSDGDGILDYLDKNDGVKDKTPKLAAKDELPDEPEVVVLFDGDLSSLPPEKNEDTDTVAQEIDEVIENSIENAVANGSLDKIDEDAADKQAEDKQVAKIATDTNQQKNKPKKIVLPENTTKATKTSSAEKEKGGVMQWLTSLLPD</sequence>
<evidence type="ECO:0000313" key="3">
    <source>
        <dbReference type="EMBL" id="TCJ82890.1"/>
    </source>
</evidence>
<dbReference type="Proteomes" id="UP000294887">
    <property type="component" value="Unassembled WGS sequence"/>
</dbReference>
<dbReference type="RefSeq" id="WP_131907388.1">
    <property type="nucleotide sequence ID" value="NZ_BAAAFU010000007.1"/>
</dbReference>
<protein>
    <recommendedName>
        <fullName evidence="5">Thrombospondin type 3 repeat-containing protein</fullName>
    </recommendedName>
</protein>
<feature type="region of interest" description="Disordered" evidence="1">
    <location>
        <begin position="205"/>
        <end position="264"/>
    </location>
</feature>
<proteinExistence type="predicted"/>
<name>A0A4R1ER16_9GAMM</name>
<keyword evidence="2" id="KW-0732">Signal</keyword>
<feature type="chain" id="PRO_5020583774" description="Thrombospondin type 3 repeat-containing protein" evidence="2">
    <location>
        <begin position="42"/>
        <end position="542"/>
    </location>
</feature>
<accession>A0A4R1ER16</accession>
<dbReference type="GO" id="GO:0005509">
    <property type="term" value="F:calcium ion binding"/>
    <property type="evidence" value="ECO:0007669"/>
    <property type="project" value="InterPro"/>
</dbReference>
<dbReference type="Gene3D" id="4.10.1080.10">
    <property type="entry name" value="TSP type-3 repeat"/>
    <property type="match status" value="2"/>
</dbReference>
<feature type="region of interest" description="Disordered" evidence="1">
    <location>
        <begin position="327"/>
        <end position="348"/>
    </location>
</feature>
<comment type="caution">
    <text evidence="3">The sequence shown here is derived from an EMBL/GenBank/DDBJ whole genome shotgun (WGS) entry which is preliminary data.</text>
</comment>
<dbReference type="AlphaFoldDB" id="A0A4R1ER16"/>
<evidence type="ECO:0000256" key="2">
    <source>
        <dbReference type="SAM" id="SignalP"/>
    </source>
</evidence>
<evidence type="ECO:0000256" key="1">
    <source>
        <dbReference type="SAM" id="MobiDB-lite"/>
    </source>
</evidence>
<feature type="region of interest" description="Disordered" evidence="1">
    <location>
        <begin position="496"/>
        <end position="542"/>
    </location>
</feature>
<feature type="compositionally biased region" description="Polar residues" evidence="1">
    <location>
        <begin position="213"/>
        <end position="230"/>
    </location>
</feature>
<keyword evidence="4" id="KW-1185">Reference proteome</keyword>
<gene>
    <name evidence="3" type="ORF">EV695_3628</name>
</gene>
<dbReference type="PROSITE" id="PS00018">
    <property type="entry name" value="EF_HAND_1"/>
    <property type="match status" value="1"/>
</dbReference>
<dbReference type="InterPro" id="IPR028974">
    <property type="entry name" value="TSP_type-3_rpt"/>
</dbReference>
<feature type="compositionally biased region" description="Basic and acidic residues" evidence="1">
    <location>
        <begin position="385"/>
        <end position="400"/>
    </location>
</feature>
<reference evidence="3 4" key="1">
    <citation type="submission" date="2019-03" db="EMBL/GenBank/DDBJ databases">
        <title>Genomic Encyclopedia of Type Strains, Phase IV (KMG-IV): sequencing the most valuable type-strain genomes for metagenomic binning, comparative biology and taxonomic classification.</title>
        <authorList>
            <person name="Goeker M."/>
        </authorList>
    </citation>
    <scope>NUCLEOTIDE SEQUENCE [LARGE SCALE GENOMIC DNA]</scope>
    <source>
        <strain evidence="3 4">DSM 24830</strain>
    </source>
</reference>
<dbReference type="PANTHER" id="PTHR10199:SF100">
    <property type="entry name" value="THROMBOSPONDIN, ISOFORM A"/>
    <property type="match status" value="1"/>
</dbReference>
<feature type="compositionally biased region" description="Basic and acidic residues" evidence="1">
    <location>
        <begin position="407"/>
        <end position="426"/>
    </location>
</feature>
<dbReference type="InterPro" id="IPR018247">
    <property type="entry name" value="EF_Hand_1_Ca_BS"/>
</dbReference>
<feature type="signal peptide" evidence="2">
    <location>
        <begin position="1"/>
        <end position="41"/>
    </location>
</feature>
<feature type="region of interest" description="Disordered" evidence="1">
    <location>
        <begin position="360"/>
        <end position="432"/>
    </location>
</feature>
<evidence type="ECO:0000313" key="4">
    <source>
        <dbReference type="Proteomes" id="UP000294887"/>
    </source>
</evidence>
<dbReference type="EMBL" id="SMFQ01000005">
    <property type="protein sequence ID" value="TCJ82890.1"/>
    <property type="molecule type" value="Genomic_DNA"/>
</dbReference>
<organism evidence="3 4">
    <name type="scientific">Cocleimonas flava</name>
    <dbReference type="NCBI Taxonomy" id="634765"/>
    <lineage>
        <taxon>Bacteria</taxon>
        <taxon>Pseudomonadati</taxon>
        <taxon>Pseudomonadota</taxon>
        <taxon>Gammaproteobacteria</taxon>
        <taxon>Thiotrichales</taxon>
        <taxon>Thiotrichaceae</taxon>
        <taxon>Cocleimonas</taxon>
    </lineage>
</organism>
<dbReference type="PANTHER" id="PTHR10199">
    <property type="entry name" value="THROMBOSPONDIN"/>
    <property type="match status" value="1"/>
</dbReference>
<dbReference type="SUPFAM" id="SSF103647">
    <property type="entry name" value="TSP type-3 repeat"/>
    <property type="match status" value="1"/>
</dbReference>
<evidence type="ECO:0008006" key="5">
    <source>
        <dbReference type="Google" id="ProtNLM"/>
    </source>
</evidence>